<dbReference type="Proteomes" id="UP000487117">
    <property type="component" value="Unassembled WGS sequence"/>
</dbReference>
<evidence type="ECO:0000313" key="3">
    <source>
        <dbReference type="Proteomes" id="UP000487117"/>
    </source>
</evidence>
<keyword evidence="1" id="KW-1133">Transmembrane helix</keyword>
<gene>
    <name evidence="2" type="ORF">GAK31_03296</name>
</gene>
<evidence type="ECO:0000256" key="1">
    <source>
        <dbReference type="SAM" id="Phobius"/>
    </source>
</evidence>
<reference evidence="3" key="1">
    <citation type="journal article" date="2020" name="MBio">
        <title>Horizontal gene transfer to a defensive symbiont with a reduced genome amongst a multipartite beetle microbiome.</title>
        <authorList>
            <person name="Waterworth S.C."/>
            <person name="Florez L.V."/>
            <person name="Rees E.R."/>
            <person name="Hertweck C."/>
            <person name="Kaltenpoth M."/>
            <person name="Kwan J.C."/>
        </authorList>
    </citation>
    <scope>NUCLEOTIDE SEQUENCE [LARGE SCALE GENOMIC DNA]</scope>
</reference>
<proteinExistence type="predicted"/>
<keyword evidence="1" id="KW-0472">Membrane</keyword>
<name>A0A7V8FF75_STEMA</name>
<accession>A0A7V8FF75</accession>
<evidence type="ECO:0008006" key="4">
    <source>
        <dbReference type="Google" id="ProtNLM"/>
    </source>
</evidence>
<dbReference type="AlphaFoldDB" id="A0A7V8FF75"/>
<keyword evidence="1" id="KW-0812">Transmembrane</keyword>
<organism evidence="2 3">
    <name type="scientific">Stenotrophomonas maltophilia</name>
    <name type="common">Pseudomonas maltophilia</name>
    <name type="synonym">Xanthomonas maltophilia</name>
    <dbReference type="NCBI Taxonomy" id="40324"/>
    <lineage>
        <taxon>Bacteria</taxon>
        <taxon>Pseudomonadati</taxon>
        <taxon>Pseudomonadota</taxon>
        <taxon>Gammaproteobacteria</taxon>
        <taxon>Lysobacterales</taxon>
        <taxon>Lysobacteraceae</taxon>
        <taxon>Stenotrophomonas</taxon>
        <taxon>Stenotrophomonas maltophilia group</taxon>
    </lineage>
</organism>
<evidence type="ECO:0000313" key="2">
    <source>
        <dbReference type="EMBL" id="KAF1014272.1"/>
    </source>
</evidence>
<dbReference type="EMBL" id="WNDS01000004">
    <property type="protein sequence ID" value="KAF1014272.1"/>
    <property type="molecule type" value="Genomic_DNA"/>
</dbReference>
<sequence>MHNENPIIHARVDYPSAGRVDCQSTDDMQPTNARLYNSDAQAEGMAQQRQRAKRTARWAGAVAVLVYVGFILSGVLGR</sequence>
<feature type="transmembrane region" description="Helical" evidence="1">
    <location>
        <begin position="58"/>
        <end position="76"/>
    </location>
</feature>
<comment type="caution">
    <text evidence="2">The sequence shown here is derived from an EMBL/GenBank/DDBJ whole genome shotgun (WGS) entry which is preliminary data.</text>
</comment>
<protein>
    <recommendedName>
        <fullName evidence="4">Transmembrane protein</fullName>
    </recommendedName>
</protein>